<feature type="region of interest" description="Disordered" evidence="1">
    <location>
        <begin position="19"/>
        <end position="47"/>
    </location>
</feature>
<accession>A0ABR3RQD5</accession>
<gene>
    <name evidence="2" type="ORF">SLS60_003903</name>
</gene>
<evidence type="ECO:0000256" key="1">
    <source>
        <dbReference type="SAM" id="MobiDB-lite"/>
    </source>
</evidence>
<feature type="compositionally biased region" description="Low complexity" evidence="1">
    <location>
        <begin position="112"/>
        <end position="123"/>
    </location>
</feature>
<organism evidence="2 3">
    <name type="scientific">Paraconiothyrium brasiliense</name>
    <dbReference type="NCBI Taxonomy" id="300254"/>
    <lineage>
        <taxon>Eukaryota</taxon>
        <taxon>Fungi</taxon>
        <taxon>Dikarya</taxon>
        <taxon>Ascomycota</taxon>
        <taxon>Pezizomycotina</taxon>
        <taxon>Dothideomycetes</taxon>
        <taxon>Pleosporomycetidae</taxon>
        <taxon>Pleosporales</taxon>
        <taxon>Massarineae</taxon>
        <taxon>Didymosphaeriaceae</taxon>
        <taxon>Paraconiothyrium</taxon>
    </lineage>
</organism>
<sequence>MFKKSKVIAQTRHDLVAGTAGLSLNPDAVPPSDKESTRRLLPTPPTTVRPSALTSFIIEYPVVHAKPSLQMSPTPPHPSPTDANAGMQLCTVSSHSADSDPFLLTDPPPYSPTQSTISSSSPQKANKVSQRLQSCKTSVEDGRASSFAKAVYSGGKEAQTTLVKAEAGTHAMKTGNTPLMAVNVAVSLYRGGRTARKAYKGAELERVDRLIREGKAYVDEKGKVVFVGQEKGGECEEAGPGVESMEGKLTVVQVTEQVE</sequence>
<evidence type="ECO:0000313" key="3">
    <source>
        <dbReference type="Proteomes" id="UP001521785"/>
    </source>
</evidence>
<keyword evidence="3" id="KW-1185">Reference proteome</keyword>
<protein>
    <submittedName>
        <fullName evidence="2">Uncharacterized protein</fullName>
    </submittedName>
</protein>
<dbReference type="EMBL" id="JAKJXO020000004">
    <property type="protein sequence ID" value="KAL1606498.1"/>
    <property type="molecule type" value="Genomic_DNA"/>
</dbReference>
<comment type="caution">
    <text evidence="2">The sequence shown here is derived from an EMBL/GenBank/DDBJ whole genome shotgun (WGS) entry which is preliminary data.</text>
</comment>
<evidence type="ECO:0000313" key="2">
    <source>
        <dbReference type="EMBL" id="KAL1606498.1"/>
    </source>
</evidence>
<reference evidence="2 3" key="1">
    <citation type="submission" date="2024-02" db="EMBL/GenBank/DDBJ databases">
        <title>De novo assembly and annotation of 12 fungi associated with fruit tree decline syndrome in Ontario, Canada.</title>
        <authorList>
            <person name="Sulman M."/>
            <person name="Ellouze W."/>
            <person name="Ilyukhin E."/>
        </authorList>
    </citation>
    <scope>NUCLEOTIDE SEQUENCE [LARGE SCALE GENOMIC DNA]</scope>
    <source>
        <strain evidence="2 3">M42-189</strain>
    </source>
</reference>
<proteinExistence type="predicted"/>
<feature type="region of interest" description="Disordered" evidence="1">
    <location>
        <begin position="95"/>
        <end position="126"/>
    </location>
</feature>
<name>A0ABR3RQD5_9PLEO</name>
<dbReference type="Proteomes" id="UP001521785">
    <property type="component" value="Unassembled WGS sequence"/>
</dbReference>